<evidence type="ECO:0000256" key="1">
    <source>
        <dbReference type="SAM" id="MobiDB-lite"/>
    </source>
</evidence>
<protein>
    <recommendedName>
        <fullName evidence="6">LPXTG-domain-containing protein</fullName>
    </recommendedName>
</protein>
<organism evidence="4 5">
    <name type="scientific">Cercophora newfieldiana</name>
    <dbReference type="NCBI Taxonomy" id="92897"/>
    <lineage>
        <taxon>Eukaryota</taxon>
        <taxon>Fungi</taxon>
        <taxon>Dikarya</taxon>
        <taxon>Ascomycota</taxon>
        <taxon>Pezizomycotina</taxon>
        <taxon>Sordariomycetes</taxon>
        <taxon>Sordariomycetidae</taxon>
        <taxon>Sordariales</taxon>
        <taxon>Lasiosphaeriaceae</taxon>
        <taxon>Cercophora</taxon>
    </lineage>
</organism>
<evidence type="ECO:0008006" key="6">
    <source>
        <dbReference type="Google" id="ProtNLM"/>
    </source>
</evidence>
<name>A0AA39YIE9_9PEZI</name>
<comment type="caution">
    <text evidence="4">The sequence shown here is derived from an EMBL/GenBank/DDBJ whole genome shotgun (WGS) entry which is preliminary data.</text>
</comment>
<feature type="compositionally biased region" description="Polar residues" evidence="1">
    <location>
        <begin position="434"/>
        <end position="454"/>
    </location>
</feature>
<evidence type="ECO:0000313" key="5">
    <source>
        <dbReference type="Proteomes" id="UP001174936"/>
    </source>
</evidence>
<reference evidence="4" key="1">
    <citation type="submission" date="2023-06" db="EMBL/GenBank/DDBJ databases">
        <title>Genome-scale phylogeny and comparative genomics of the fungal order Sordariales.</title>
        <authorList>
            <consortium name="Lawrence Berkeley National Laboratory"/>
            <person name="Hensen N."/>
            <person name="Bonometti L."/>
            <person name="Westerberg I."/>
            <person name="Brannstrom I.O."/>
            <person name="Guillou S."/>
            <person name="Cros-Aarteil S."/>
            <person name="Calhoun S."/>
            <person name="Haridas S."/>
            <person name="Kuo A."/>
            <person name="Mondo S."/>
            <person name="Pangilinan J."/>
            <person name="Riley R."/>
            <person name="Labutti K."/>
            <person name="Andreopoulos B."/>
            <person name="Lipzen A."/>
            <person name="Chen C."/>
            <person name="Yanf M."/>
            <person name="Daum C."/>
            <person name="Ng V."/>
            <person name="Clum A."/>
            <person name="Steindorff A."/>
            <person name="Ohm R."/>
            <person name="Martin F."/>
            <person name="Silar P."/>
            <person name="Natvig D."/>
            <person name="Lalanne C."/>
            <person name="Gautier V."/>
            <person name="Ament-Velasquez S.L."/>
            <person name="Kruys A."/>
            <person name="Hutchinson M.I."/>
            <person name="Powell A.J."/>
            <person name="Barry K."/>
            <person name="Miller A.N."/>
            <person name="Grigoriev I.V."/>
            <person name="Debuchy R."/>
            <person name="Gladieux P."/>
            <person name="Thoren M.H."/>
            <person name="Johannesson H."/>
        </authorList>
    </citation>
    <scope>NUCLEOTIDE SEQUENCE</scope>
    <source>
        <strain evidence="4">SMH2532-1</strain>
    </source>
</reference>
<feature type="signal peptide" evidence="3">
    <location>
        <begin position="1"/>
        <end position="22"/>
    </location>
</feature>
<gene>
    <name evidence="4" type="ORF">B0T16DRAFT_82914</name>
</gene>
<evidence type="ECO:0000256" key="2">
    <source>
        <dbReference type="SAM" id="Phobius"/>
    </source>
</evidence>
<keyword evidence="2" id="KW-0812">Transmembrane</keyword>
<feature type="compositionally biased region" description="Polar residues" evidence="1">
    <location>
        <begin position="340"/>
        <end position="351"/>
    </location>
</feature>
<keyword evidence="3" id="KW-0732">Signal</keyword>
<feature type="chain" id="PRO_5041377016" description="LPXTG-domain-containing protein" evidence="3">
    <location>
        <begin position="23"/>
        <end position="551"/>
    </location>
</feature>
<feature type="region of interest" description="Disordered" evidence="1">
    <location>
        <begin position="293"/>
        <end position="376"/>
    </location>
</feature>
<keyword evidence="5" id="KW-1185">Reference proteome</keyword>
<keyword evidence="2" id="KW-1133">Transmembrane helix</keyword>
<evidence type="ECO:0000313" key="4">
    <source>
        <dbReference type="EMBL" id="KAK0651600.1"/>
    </source>
</evidence>
<accession>A0AA39YIE9</accession>
<feature type="region of interest" description="Disordered" evidence="1">
    <location>
        <begin position="429"/>
        <end position="484"/>
    </location>
</feature>
<dbReference type="Proteomes" id="UP001174936">
    <property type="component" value="Unassembled WGS sequence"/>
</dbReference>
<sequence>MAPSRIARALLALAAVARLGSALQVTPNSPCAQICQDQPQFDVSAPASSNTKNTDMFCEDADHHGASGSKWKDCMTCLQTSDFYQGEESDQMWFLFNLRYSISYCIFGYPNATGVSSTPCVTTMACGPLQLGFKDGLLDQRGMTAYGYCDVDGGSAKDVPTYERCVSCVSAEGKTEYLANYIVALEAGCVQQPAPGKVLGLNDTVFAPNAITIVDPLTLIKAPDSKGLPGTTIAGIVGGLLTLLLILSAIIFVCCRKRKNRRARADFEANRHNMIRHRHQSSISFQCQTHAMSPRHWPGGNDATSDPNGVVMTDAPRPTTQQAQVPGDLSRRSSLWKPHNSISSFENSLDSASEKTWESPYQDTAPKKGPIPSAGQLHSITTSVPPAVPRNAHMSPSSNFGDIVTPMSAESTRSTTALLPSIPKYVPAEHGVHNSPTPQGISTFSSPVSGTTVSPLLRSGWPEPIRPSPQQQHAPRSRLSSASNLSSGSIGVAVAIPPPPVPWIKAPGKKNKKNNTAAATKNQNPKPNGFGAPVEAWEVQTTFAMPPPPKR</sequence>
<proteinExistence type="predicted"/>
<dbReference type="EMBL" id="JAULSV010000002">
    <property type="protein sequence ID" value="KAK0651600.1"/>
    <property type="molecule type" value="Genomic_DNA"/>
</dbReference>
<feature type="compositionally biased region" description="Low complexity" evidence="1">
    <location>
        <begin position="514"/>
        <end position="526"/>
    </location>
</feature>
<feature type="transmembrane region" description="Helical" evidence="2">
    <location>
        <begin position="233"/>
        <end position="255"/>
    </location>
</feature>
<keyword evidence="2" id="KW-0472">Membrane</keyword>
<dbReference type="AlphaFoldDB" id="A0AA39YIE9"/>
<evidence type="ECO:0000256" key="3">
    <source>
        <dbReference type="SAM" id="SignalP"/>
    </source>
</evidence>
<feature type="region of interest" description="Disordered" evidence="1">
    <location>
        <begin position="500"/>
        <end position="534"/>
    </location>
</feature>